<comment type="similarity">
    <text evidence="1">Belongs to the amidase family.</text>
</comment>
<dbReference type="PATRIC" id="fig|1121022.4.peg.4185"/>
<dbReference type="STRING" id="1121022.GCA_000376105_04057"/>
<dbReference type="InterPro" id="IPR000120">
    <property type="entry name" value="Amidase"/>
</dbReference>
<organism evidence="3 4">
    <name type="scientific">Asticcacaulis benevestitus DSM 16100 = ATCC BAA-896</name>
    <dbReference type="NCBI Taxonomy" id="1121022"/>
    <lineage>
        <taxon>Bacteria</taxon>
        <taxon>Pseudomonadati</taxon>
        <taxon>Pseudomonadota</taxon>
        <taxon>Alphaproteobacteria</taxon>
        <taxon>Caulobacterales</taxon>
        <taxon>Caulobacteraceae</taxon>
        <taxon>Asticcacaulis</taxon>
    </lineage>
</organism>
<keyword evidence="4" id="KW-1185">Reference proteome</keyword>
<accession>V4PD24</accession>
<evidence type="ECO:0000313" key="4">
    <source>
        <dbReference type="Proteomes" id="UP000017837"/>
    </source>
</evidence>
<evidence type="ECO:0000313" key="3">
    <source>
        <dbReference type="EMBL" id="ESQ83190.1"/>
    </source>
</evidence>
<dbReference type="Gene3D" id="3.90.1300.10">
    <property type="entry name" value="Amidase signature (AS) domain"/>
    <property type="match status" value="1"/>
</dbReference>
<reference evidence="3 4" key="1">
    <citation type="journal article" date="2014" name="Nature">
        <title>Sequential evolution of bacterial morphology by co-option of a developmental regulator.</title>
        <authorList>
            <person name="Jiang C."/>
            <person name="Brown P.J."/>
            <person name="Ducret A."/>
            <person name="Brun Y.V."/>
        </authorList>
    </citation>
    <scope>NUCLEOTIDE SEQUENCE [LARGE SCALE GENOMIC DNA]</scope>
    <source>
        <strain evidence="3 4">DSM 16100</strain>
    </source>
</reference>
<dbReference type="Proteomes" id="UP000017837">
    <property type="component" value="Unassembled WGS sequence"/>
</dbReference>
<protein>
    <recommendedName>
        <fullName evidence="2">Amidase domain-containing protein</fullName>
    </recommendedName>
</protein>
<dbReference type="OrthoDB" id="9777859at2"/>
<dbReference type="AlphaFoldDB" id="V4PD24"/>
<dbReference type="InterPro" id="IPR023631">
    <property type="entry name" value="Amidase_dom"/>
</dbReference>
<dbReference type="PANTHER" id="PTHR11895">
    <property type="entry name" value="TRANSAMIDASE"/>
    <property type="match status" value="1"/>
</dbReference>
<proteinExistence type="inferred from homology"/>
<dbReference type="PANTHER" id="PTHR11895:SF7">
    <property type="entry name" value="GLUTAMYL-TRNA(GLN) AMIDOTRANSFERASE SUBUNIT A, MITOCHONDRIAL"/>
    <property type="match status" value="1"/>
</dbReference>
<evidence type="ECO:0000259" key="2">
    <source>
        <dbReference type="Pfam" id="PF01425"/>
    </source>
</evidence>
<evidence type="ECO:0000256" key="1">
    <source>
        <dbReference type="ARBA" id="ARBA00009199"/>
    </source>
</evidence>
<dbReference type="SUPFAM" id="SSF75304">
    <property type="entry name" value="Amidase signature (AS) enzymes"/>
    <property type="match status" value="1"/>
</dbReference>
<feature type="domain" description="Amidase" evidence="2">
    <location>
        <begin position="26"/>
        <end position="460"/>
    </location>
</feature>
<dbReference type="EMBL" id="AWGB01000071">
    <property type="protein sequence ID" value="ESQ83190.1"/>
    <property type="molecule type" value="Genomic_DNA"/>
</dbReference>
<dbReference type="Pfam" id="PF01425">
    <property type="entry name" value="Amidase"/>
    <property type="match status" value="1"/>
</dbReference>
<dbReference type="RefSeq" id="WP_018083745.1">
    <property type="nucleotide sequence ID" value="NZ_AQWM01000042.1"/>
</dbReference>
<gene>
    <name evidence="3" type="ORF">ABENE_20425</name>
</gene>
<dbReference type="eggNOG" id="COG0154">
    <property type="taxonomic scope" value="Bacteria"/>
</dbReference>
<dbReference type="InterPro" id="IPR036928">
    <property type="entry name" value="AS_sf"/>
</dbReference>
<name>V4PD24_9CAUL</name>
<sequence length="481" mass="50958">MDDDLIFTPAVELARHFRDGTLSPVEVTEAVLTRIEALDPKVHAFITVTAECARADAMKAEAAFRTQDHATIPQLTGLPISVKDLTETAGVITTFGVPECLSNVPERDAPSWARLKATGPALLGKTSSPPYGWLGVTENAILGTTNNPWKLGHCVGGSSGGATAALAAGFGPLAVGSDGGGSIRIPAACCGVVGLKPSHGRIPRGDEATPFCTVDALGPMARTVADVALLLSVMAGPVDDEPYMLSEVGVDYVADLRAGAVKGLRIAYSPDLGRGPVDPEVAAIVRTAVSVFERDLGAAVDLIDISIPDPIDYFRSYWGPALAIFGDKEPRFVTNIQNKYPGLAKLVKDGHTMSATSFWNLLTNERVQTFKAFSDVFRDYDLLVLPTMPLSAFPHAGSVAGAEFIAGEKIEYPEIEFHRLTEPFSHTGHPAISVPCGFTTEGLPVGLQIVGRQRDDKGVLRAAAAYEGVTSWLNVRPGFLP</sequence>
<dbReference type="GO" id="GO:0003824">
    <property type="term" value="F:catalytic activity"/>
    <property type="evidence" value="ECO:0007669"/>
    <property type="project" value="InterPro"/>
</dbReference>
<comment type="caution">
    <text evidence="3">The sequence shown here is derived from an EMBL/GenBank/DDBJ whole genome shotgun (WGS) entry which is preliminary data.</text>
</comment>